<dbReference type="AlphaFoldDB" id="A0A9N9S1A4"/>
<sequence length="207" mass="23847">MDVINILTKGHNIMAQKVSINRESNKIQSTKSKRRRKCHGTLKSHSPSMQQTVVEEQSRNIDKCSSTDDLEMLEANKFNKLQKHRWKLNENVDISRSSRCLMANNDNSSQQCCRKSKIHQQICSCRHETRAMTLSSSFASNYRMLNITNMMTASSVKKLLPIFILVNMLPFLYADDDDDDDDGGRIYIKYIFVLLSVTSFAFVAYVY</sequence>
<keyword evidence="2" id="KW-0472">Membrane</keyword>
<name>A0A9N9S1A4_9DIPT</name>
<dbReference type="EMBL" id="OU895879">
    <property type="protein sequence ID" value="CAG9807313.1"/>
    <property type="molecule type" value="Genomic_DNA"/>
</dbReference>
<protein>
    <recommendedName>
        <fullName evidence="5">Transmembrane protein</fullName>
    </recommendedName>
</protein>
<keyword evidence="2" id="KW-0812">Transmembrane</keyword>
<keyword evidence="4" id="KW-1185">Reference proteome</keyword>
<evidence type="ECO:0008006" key="5">
    <source>
        <dbReference type="Google" id="ProtNLM"/>
    </source>
</evidence>
<accession>A0A9N9S1A4</accession>
<proteinExistence type="predicted"/>
<reference evidence="3" key="2">
    <citation type="submission" date="2022-10" db="EMBL/GenBank/DDBJ databases">
        <authorList>
            <consortium name="ENA_rothamsted_submissions"/>
            <consortium name="culmorum"/>
            <person name="King R."/>
        </authorList>
    </citation>
    <scope>NUCLEOTIDE SEQUENCE</scope>
</reference>
<evidence type="ECO:0000313" key="4">
    <source>
        <dbReference type="Proteomes" id="UP001153620"/>
    </source>
</evidence>
<feature type="region of interest" description="Disordered" evidence="1">
    <location>
        <begin position="25"/>
        <end position="50"/>
    </location>
</feature>
<evidence type="ECO:0000256" key="2">
    <source>
        <dbReference type="SAM" id="Phobius"/>
    </source>
</evidence>
<feature type="compositionally biased region" description="Basic residues" evidence="1">
    <location>
        <begin position="31"/>
        <end position="42"/>
    </location>
</feature>
<organism evidence="3 4">
    <name type="scientific">Chironomus riparius</name>
    <dbReference type="NCBI Taxonomy" id="315576"/>
    <lineage>
        <taxon>Eukaryota</taxon>
        <taxon>Metazoa</taxon>
        <taxon>Ecdysozoa</taxon>
        <taxon>Arthropoda</taxon>
        <taxon>Hexapoda</taxon>
        <taxon>Insecta</taxon>
        <taxon>Pterygota</taxon>
        <taxon>Neoptera</taxon>
        <taxon>Endopterygota</taxon>
        <taxon>Diptera</taxon>
        <taxon>Nematocera</taxon>
        <taxon>Chironomoidea</taxon>
        <taxon>Chironomidae</taxon>
        <taxon>Chironominae</taxon>
        <taxon>Chironomus</taxon>
    </lineage>
</organism>
<reference evidence="3" key="1">
    <citation type="submission" date="2022-01" db="EMBL/GenBank/DDBJ databases">
        <authorList>
            <person name="King R."/>
        </authorList>
    </citation>
    <scope>NUCLEOTIDE SEQUENCE</scope>
</reference>
<evidence type="ECO:0000313" key="3">
    <source>
        <dbReference type="EMBL" id="CAG9807313.1"/>
    </source>
</evidence>
<evidence type="ECO:0000256" key="1">
    <source>
        <dbReference type="SAM" id="MobiDB-lite"/>
    </source>
</evidence>
<dbReference type="OrthoDB" id="10631402at2759"/>
<gene>
    <name evidence="3" type="ORF">CHIRRI_LOCUS10162</name>
</gene>
<dbReference type="Proteomes" id="UP001153620">
    <property type="component" value="Chromosome 3"/>
</dbReference>
<keyword evidence="2" id="KW-1133">Transmembrane helix</keyword>
<feature type="transmembrane region" description="Helical" evidence="2">
    <location>
        <begin position="159"/>
        <end position="174"/>
    </location>
</feature>
<feature type="transmembrane region" description="Helical" evidence="2">
    <location>
        <begin position="186"/>
        <end position="206"/>
    </location>
</feature>